<proteinExistence type="predicted"/>
<dbReference type="SUPFAM" id="SSF101936">
    <property type="entry name" value="DNA-binding pseudobarrel domain"/>
    <property type="match status" value="1"/>
</dbReference>
<evidence type="ECO:0000256" key="1">
    <source>
        <dbReference type="ARBA" id="ARBA00004123"/>
    </source>
</evidence>
<dbReference type="OrthoDB" id="623918at2759"/>
<dbReference type="GO" id="GO:0005634">
    <property type="term" value="C:nucleus"/>
    <property type="evidence" value="ECO:0007669"/>
    <property type="project" value="UniProtKB-SubCell"/>
</dbReference>
<dbReference type="Proteomes" id="UP001153076">
    <property type="component" value="Unassembled WGS sequence"/>
</dbReference>
<reference evidence="7" key="1">
    <citation type="submission" date="2022-04" db="EMBL/GenBank/DDBJ databases">
        <title>Carnegiea gigantea Genome sequencing and assembly v2.</title>
        <authorList>
            <person name="Copetti D."/>
            <person name="Sanderson M.J."/>
            <person name="Burquez A."/>
            <person name="Wojciechowski M.F."/>
        </authorList>
    </citation>
    <scope>NUCLEOTIDE SEQUENCE</scope>
    <source>
        <strain evidence="7">SGP5-SGP5p</strain>
        <tissue evidence="7">Aerial part</tissue>
    </source>
</reference>
<name>A0A9Q1L031_9CARY</name>
<evidence type="ECO:0000256" key="2">
    <source>
        <dbReference type="ARBA" id="ARBA00023015"/>
    </source>
</evidence>
<feature type="region of interest" description="Disordered" evidence="6">
    <location>
        <begin position="1"/>
        <end position="32"/>
    </location>
</feature>
<dbReference type="EMBL" id="JAKOGI010000006">
    <property type="protein sequence ID" value="KAJ8452043.1"/>
    <property type="molecule type" value="Genomic_DNA"/>
</dbReference>
<organism evidence="7 8">
    <name type="scientific">Carnegiea gigantea</name>
    <dbReference type="NCBI Taxonomy" id="171969"/>
    <lineage>
        <taxon>Eukaryota</taxon>
        <taxon>Viridiplantae</taxon>
        <taxon>Streptophyta</taxon>
        <taxon>Embryophyta</taxon>
        <taxon>Tracheophyta</taxon>
        <taxon>Spermatophyta</taxon>
        <taxon>Magnoliopsida</taxon>
        <taxon>eudicotyledons</taxon>
        <taxon>Gunneridae</taxon>
        <taxon>Pentapetalae</taxon>
        <taxon>Caryophyllales</taxon>
        <taxon>Cactineae</taxon>
        <taxon>Cactaceae</taxon>
        <taxon>Cactoideae</taxon>
        <taxon>Echinocereeae</taxon>
        <taxon>Carnegiea</taxon>
    </lineage>
</organism>
<dbReference type="GO" id="GO:0003677">
    <property type="term" value="F:DNA binding"/>
    <property type="evidence" value="ECO:0007669"/>
    <property type="project" value="UniProtKB-KW"/>
</dbReference>
<keyword evidence="5" id="KW-0539">Nucleus</keyword>
<evidence type="ECO:0000256" key="6">
    <source>
        <dbReference type="SAM" id="MobiDB-lite"/>
    </source>
</evidence>
<protein>
    <submittedName>
        <fullName evidence="7">Uncharacterized protein</fullName>
    </submittedName>
</protein>
<keyword evidence="2" id="KW-0805">Transcription regulation</keyword>
<dbReference type="InterPro" id="IPR015300">
    <property type="entry name" value="DNA-bd_pseudobarrel_sf"/>
</dbReference>
<evidence type="ECO:0000313" key="7">
    <source>
        <dbReference type="EMBL" id="KAJ8452043.1"/>
    </source>
</evidence>
<comment type="subcellular location">
    <subcellularLocation>
        <location evidence="1">Nucleus</location>
    </subcellularLocation>
</comment>
<keyword evidence="4" id="KW-0804">Transcription</keyword>
<evidence type="ECO:0000313" key="8">
    <source>
        <dbReference type="Proteomes" id="UP001153076"/>
    </source>
</evidence>
<feature type="compositionally biased region" description="Pro residues" evidence="6">
    <location>
        <begin position="7"/>
        <end position="25"/>
    </location>
</feature>
<sequence length="173" mass="19316">MVEIHPPRPTHLPPPLPPPPPPSPSPAMHNVNQSTRCGSCKVMETYMFWNEQPSATNKYHFPAYFSNSQPQVPQKFIYCFSGEPFGGCWSLRGLSGNEWRVKIERTEDDKAVFKEGRDVFMRDHDIDPNTSGTACFFVFSYAGNSTLDVLVMDTSGCVLESAYYATNSAGLPN</sequence>
<comment type="caution">
    <text evidence="7">The sequence shown here is derived from an EMBL/GenBank/DDBJ whole genome shotgun (WGS) entry which is preliminary data.</text>
</comment>
<evidence type="ECO:0000256" key="3">
    <source>
        <dbReference type="ARBA" id="ARBA00023125"/>
    </source>
</evidence>
<accession>A0A9Q1L031</accession>
<keyword evidence="8" id="KW-1185">Reference proteome</keyword>
<keyword evidence="3" id="KW-0238">DNA-binding</keyword>
<dbReference type="Gene3D" id="2.40.330.10">
    <property type="entry name" value="DNA-binding pseudobarrel domain"/>
    <property type="match status" value="1"/>
</dbReference>
<gene>
    <name evidence="7" type="ORF">Cgig2_016624</name>
</gene>
<evidence type="ECO:0000256" key="4">
    <source>
        <dbReference type="ARBA" id="ARBA00023163"/>
    </source>
</evidence>
<dbReference type="AlphaFoldDB" id="A0A9Q1L031"/>
<evidence type="ECO:0000256" key="5">
    <source>
        <dbReference type="ARBA" id="ARBA00023242"/>
    </source>
</evidence>